<accession>A0ABR9B6Y2</accession>
<proteinExistence type="predicted"/>
<dbReference type="EMBL" id="JACYTO010000001">
    <property type="protein sequence ID" value="MBD8501664.1"/>
    <property type="molecule type" value="Genomic_DNA"/>
</dbReference>
<dbReference type="SUPFAM" id="SSF56024">
    <property type="entry name" value="Phospholipase D/nuclease"/>
    <property type="match status" value="1"/>
</dbReference>
<comment type="caution">
    <text evidence="2">The sequence shown here is derived from an EMBL/GenBank/DDBJ whole genome shotgun (WGS) entry which is preliminary data.</text>
</comment>
<reference evidence="3" key="1">
    <citation type="submission" date="2023-07" db="EMBL/GenBank/DDBJ databases">
        <title>Thauera sp. CAU 1555 isolated from sand of Yaerae Beach.</title>
        <authorList>
            <person name="Kim W."/>
        </authorList>
    </citation>
    <scope>NUCLEOTIDE SEQUENCE [LARGE SCALE GENOMIC DNA]</scope>
    <source>
        <strain evidence="3">CAU 1555</strain>
    </source>
</reference>
<dbReference type="Pfam" id="PF25559">
    <property type="entry name" value="DUF7931"/>
    <property type="match status" value="1"/>
</dbReference>
<dbReference type="RefSeq" id="WP_187716502.1">
    <property type="nucleotide sequence ID" value="NZ_JACTAH010000001.1"/>
</dbReference>
<name>A0ABR9B6Y2_9RHOO</name>
<dbReference type="InterPro" id="IPR057691">
    <property type="entry name" value="DUF7931"/>
</dbReference>
<keyword evidence="3" id="KW-1185">Reference proteome</keyword>
<protein>
    <recommendedName>
        <fullName evidence="1">DUF7931 domain-containing protein</fullName>
    </recommendedName>
</protein>
<sequence length="164" mass="18205">MNSPTVQEFDTYAAYRAALLEAIRRAEREIVLFDPDLGETGLESLDGAEVLKHFLVRASGRECLRALLVDTGRLDRASPRLLHLLGTYGHKFAVRTAPGDDPLQALHQPFAVIDRRHLVTRFHEDRPRGKACLDDPAACAPYFAQFETIWINAQPAQSGAVIGL</sequence>
<feature type="domain" description="DUF7931" evidence="1">
    <location>
        <begin position="14"/>
        <end position="156"/>
    </location>
</feature>
<evidence type="ECO:0000313" key="3">
    <source>
        <dbReference type="Proteomes" id="UP000603602"/>
    </source>
</evidence>
<organism evidence="2 3">
    <name type="scientific">Thauera sedimentorum</name>
    <dbReference type="NCBI Taxonomy" id="2767595"/>
    <lineage>
        <taxon>Bacteria</taxon>
        <taxon>Pseudomonadati</taxon>
        <taxon>Pseudomonadota</taxon>
        <taxon>Betaproteobacteria</taxon>
        <taxon>Rhodocyclales</taxon>
        <taxon>Zoogloeaceae</taxon>
        <taxon>Thauera</taxon>
    </lineage>
</organism>
<evidence type="ECO:0000313" key="2">
    <source>
        <dbReference type="EMBL" id="MBD8501664.1"/>
    </source>
</evidence>
<evidence type="ECO:0000259" key="1">
    <source>
        <dbReference type="Pfam" id="PF25559"/>
    </source>
</evidence>
<gene>
    <name evidence="2" type="ORF">IFO67_02095</name>
</gene>
<dbReference type="Proteomes" id="UP000603602">
    <property type="component" value="Unassembled WGS sequence"/>
</dbReference>